<dbReference type="NCBIfam" id="NF002211">
    <property type="entry name" value="PRK01103.1"/>
    <property type="match status" value="1"/>
</dbReference>
<evidence type="ECO:0000256" key="11">
    <source>
        <dbReference type="ARBA" id="ARBA00023239"/>
    </source>
</evidence>
<evidence type="ECO:0000259" key="17">
    <source>
        <dbReference type="PROSITE" id="PS51068"/>
    </source>
</evidence>
<dbReference type="GO" id="GO:0003684">
    <property type="term" value="F:damaged DNA binding"/>
    <property type="evidence" value="ECO:0007669"/>
    <property type="project" value="InterPro"/>
</dbReference>
<dbReference type="NCBIfam" id="TIGR00577">
    <property type="entry name" value="fpg"/>
    <property type="match status" value="1"/>
</dbReference>
<keyword evidence="11 15" id="KW-0456">Lyase</keyword>
<dbReference type="FunFam" id="1.10.8.50:FF:000003">
    <property type="entry name" value="Formamidopyrimidine-DNA glycosylase"/>
    <property type="match status" value="1"/>
</dbReference>
<sequence>MPELPEVETTRRGIAPHLLGRRVLDVVVREPRLRWPVTAALAEGLCGQTVTAVTRRGKYLLLGNDRGHALLHLGMSGSLRILPADAPVGRHDHLDLVLEGGRCLRLTDPRRFGAALWAGPAPFEHPLLRALGPEPFDARFDAAYLRTQAQGRRAAVKTFIMDSHVVVGVGNIYASEALFLAGIHPQRAAGRVSHERYGALVEAIREVLTQAIEAGGTTLRDFVGSEGRPGYFRQSLRVYERAGAPCRRCGTPLRAVRLGQRSSYYCPHCQR</sequence>
<dbReference type="SUPFAM" id="SSF46946">
    <property type="entry name" value="S13-like H2TH domain"/>
    <property type="match status" value="1"/>
</dbReference>
<dbReference type="EC" id="4.2.99.18" evidence="15"/>
<keyword evidence="10 15" id="KW-0234">DNA repair</keyword>
<dbReference type="SMART" id="SM01232">
    <property type="entry name" value="H2TH"/>
    <property type="match status" value="1"/>
</dbReference>
<feature type="active site" description="Proton donor; for delta-elimination activity" evidence="15">
    <location>
        <position position="261"/>
    </location>
</feature>
<evidence type="ECO:0000256" key="13">
    <source>
        <dbReference type="ARBA" id="ARBA00023295"/>
    </source>
</evidence>
<name>A0A4R2L4B2_9GAMM</name>
<evidence type="ECO:0000256" key="1">
    <source>
        <dbReference type="ARBA" id="ARBA00001668"/>
    </source>
</evidence>
<keyword evidence="12 15" id="KW-0511">Multifunctional enzyme</keyword>
<keyword evidence="4 15" id="KW-0479">Metal-binding</keyword>
<keyword evidence="19" id="KW-1185">Reference proteome</keyword>
<keyword evidence="8 15" id="KW-0862">Zinc</keyword>
<evidence type="ECO:0000256" key="2">
    <source>
        <dbReference type="ARBA" id="ARBA00009409"/>
    </source>
</evidence>
<feature type="binding site" evidence="15">
    <location>
        <position position="152"/>
    </location>
    <ligand>
        <name>DNA</name>
        <dbReference type="ChEBI" id="CHEBI:16991"/>
    </ligand>
</feature>
<evidence type="ECO:0000256" key="15">
    <source>
        <dbReference type="HAMAP-Rule" id="MF_00103"/>
    </source>
</evidence>
<comment type="function">
    <text evidence="15">Involved in base excision repair of DNA damaged by oxidation or by mutagenic agents. Acts as DNA glycosylase that recognizes and removes damaged bases. Has a preference for oxidized purines, such as 7,8-dihydro-8-oxoguanine (8-oxoG). Has AP (apurinic/apyrimidinic) lyase activity and introduces nicks in the DNA strand. Cleaves the DNA backbone by beta-delta elimination to generate a single-strand break at the site of the removed base with both 3'- and 5'-phosphates.</text>
</comment>
<dbReference type="OrthoDB" id="9800855at2"/>
<dbReference type="EMBL" id="SLWY01000008">
    <property type="protein sequence ID" value="TCO81424.1"/>
    <property type="molecule type" value="Genomic_DNA"/>
</dbReference>
<dbReference type="InterPro" id="IPR035937">
    <property type="entry name" value="FPG_N"/>
</dbReference>
<feature type="domain" description="Formamidopyrimidine-DNA glycosylase catalytic" evidence="17">
    <location>
        <begin position="2"/>
        <end position="113"/>
    </location>
</feature>
<comment type="caution">
    <text evidence="18">The sequence shown here is derived from an EMBL/GenBank/DDBJ whole genome shotgun (WGS) entry which is preliminary data.</text>
</comment>
<dbReference type="FunFam" id="3.20.190.10:FF:000001">
    <property type="entry name" value="Formamidopyrimidine-DNA glycosylase"/>
    <property type="match status" value="1"/>
</dbReference>
<keyword evidence="13 15" id="KW-0326">Glycosidase</keyword>
<dbReference type="Proteomes" id="UP000295765">
    <property type="component" value="Unassembled WGS sequence"/>
</dbReference>
<dbReference type="GO" id="GO:0034039">
    <property type="term" value="F:8-oxo-7,8-dihydroguanine DNA N-glycosylase activity"/>
    <property type="evidence" value="ECO:0007669"/>
    <property type="project" value="TreeGrafter"/>
</dbReference>
<feature type="active site" description="Proton donor" evidence="15">
    <location>
        <position position="3"/>
    </location>
</feature>
<dbReference type="InterPro" id="IPR010979">
    <property type="entry name" value="Ribosomal_uS13-like_H2TH"/>
</dbReference>
<evidence type="ECO:0000256" key="4">
    <source>
        <dbReference type="ARBA" id="ARBA00022723"/>
    </source>
</evidence>
<feature type="binding site" evidence="15">
    <location>
        <position position="110"/>
    </location>
    <ligand>
        <name>DNA</name>
        <dbReference type="ChEBI" id="CHEBI:16991"/>
    </ligand>
</feature>
<comment type="catalytic activity">
    <reaction evidence="14 15">
        <text>2'-deoxyribonucleotide-(2'-deoxyribose 5'-phosphate)-2'-deoxyribonucleotide-DNA = a 3'-end 2'-deoxyribonucleotide-(2,3-dehydro-2,3-deoxyribose 5'-phosphate)-DNA + a 5'-end 5'-phospho-2'-deoxyribonucleoside-DNA + H(+)</text>
        <dbReference type="Rhea" id="RHEA:66592"/>
        <dbReference type="Rhea" id="RHEA-COMP:13180"/>
        <dbReference type="Rhea" id="RHEA-COMP:16897"/>
        <dbReference type="Rhea" id="RHEA-COMP:17067"/>
        <dbReference type="ChEBI" id="CHEBI:15378"/>
        <dbReference type="ChEBI" id="CHEBI:136412"/>
        <dbReference type="ChEBI" id="CHEBI:157695"/>
        <dbReference type="ChEBI" id="CHEBI:167181"/>
        <dbReference type="EC" id="4.2.99.18"/>
    </reaction>
</comment>
<keyword evidence="7 15" id="KW-0378">Hydrolase</keyword>
<dbReference type="PROSITE" id="PS51068">
    <property type="entry name" value="FPG_CAT"/>
    <property type="match status" value="1"/>
</dbReference>
<evidence type="ECO:0000313" key="19">
    <source>
        <dbReference type="Proteomes" id="UP000295765"/>
    </source>
</evidence>
<dbReference type="Gene3D" id="3.20.190.10">
    <property type="entry name" value="MutM-like, N-terminal"/>
    <property type="match status" value="1"/>
</dbReference>
<proteinExistence type="inferred from homology"/>
<dbReference type="PANTHER" id="PTHR22993">
    <property type="entry name" value="FORMAMIDOPYRIMIDINE-DNA GLYCOSYLASE"/>
    <property type="match status" value="1"/>
</dbReference>
<evidence type="ECO:0000256" key="3">
    <source>
        <dbReference type="ARBA" id="ARBA00011245"/>
    </source>
</evidence>
<dbReference type="SMART" id="SM00898">
    <property type="entry name" value="Fapy_DNA_glyco"/>
    <property type="match status" value="1"/>
</dbReference>
<comment type="subunit">
    <text evidence="3 15">Monomer.</text>
</comment>
<dbReference type="RefSeq" id="WP_132541268.1">
    <property type="nucleotide sequence ID" value="NZ_SLWY01000008.1"/>
</dbReference>
<evidence type="ECO:0000256" key="10">
    <source>
        <dbReference type="ARBA" id="ARBA00023204"/>
    </source>
</evidence>
<evidence type="ECO:0000256" key="12">
    <source>
        <dbReference type="ARBA" id="ARBA00023268"/>
    </source>
</evidence>
<keyword evidence="5 15" id="KW-0227">DNA damage</keyword>
<dbReference type="SUPFAM" id="SSF81624">
    <property type="entry name" value="N-terminal domain of MutM-like DNA repair proteins"/>
    <property type="match status" value="1"/>
</dbReference>
<evidence type="ECO:0000313" key="18">
    <source>
        <dbReference type="EMBL" id="TCO81424.1"/>
    </source>
</evidence>
<reference evidence="18 19" key="1">
    <citation type="submission" date="2019-03" db="EMBL/GenBank/DDBJ databases">
        <title>Genomic Encyclopedia of Type Strains, Phase IV (KMG-IV): sequencing the most valuable type-strain genomes for metagenomic binning, comparative biology and taxonomic classification.</title>
        <authorList>
            <person name="Goeker M."/>
        </authorList>
    </citation>
    <scope>NUCLEOTIDE SEQUENCE [LARGE SCALE GENOMIC DNA]</scope>
    <source>
        <strain evidence="18 19">DSM 25287</strain>
    </source>
</reference>
<feature type="active site" description="Schiff-base intermediate with DNA" evidence="15">
    <location>
        <position position="2"/>
    </location>
</feature>
<feature type="binding site" evidence="15">
    <location>
        <position position="91"/>
    </location>
    <ligand>
        <name>DNA</name>
        <dbReference type="ChEBI" id="CHEBI:16991"/>
    </ligand>
</feature>
<dbReference type="SUPFAM" id="SSF57716">
    <property type="entry name" value="Glucocorticoid receptor-like (DNA-binding domain)"/>
    <property type="match status" value="1"/>
</dbReference>
<evidence type="ECO:0000256" key="6">
    <source>
        <dbReference type="ARBA" id="ARBA00022771"/>
    </source>
</evidence>
<evidence type="ECO:0000256" key="5">
    <source>
        <dbReference type="ARBA" id="ARBA00022763"/>
    </source>
</evidence>
<dbReference type="GO" id="GO:0140078">
    <property type="term" value="F:class I DNA-(apurinic or apyrimidinic site) endonuclease activity"/>
    <property type="evidence" value="ECO:0007669"/>
    <property type="project" value="UniProtKB-EC"/>
</dbReference>
<dbReference type="InterPro" id="IPR010663">
    <property type="entry name" value="Znf_FPG/IleRS"/>
</dbReference>
<dbReference type="InterPro" id="IPR000214">
    <property type="entry name" value="Znf_DNA_glyclase/AP_lyase"/>
</dbReference>
<dbReference type="InterPro" id="IPR020629">
    <property type="entry name" value="FPG_Glyclase"/>
</dbReference>
<evidence type="ECO:0000256" key="14">
    <source>
        <dbReference type="ARBA" id="ARBA00044632"/>
    </source>
</evidence>
<dbReference type="InterPro" id="IPR012319">
    <property type="entry name" value="FPG_cat"/>
</dbReference>
<dbReference type="GO" id="GO:0006284">
    <property type="term" value="P:base-excision repair"/>
    <property type="evidence" value="ECO:0007669"/>
    <property type="project" value="InterPro"/>
</dbReference>
<organism evidence="18 19">
    <name type="scientific">Plasticicumulans lactativorans</name>
    <dbReference type="NCBI Taxonomy" id="1133106"/>
    <lineage>
        <taxon>Bacteria</taxon>
        <taxon>Pseudomonadati</taxon>
        <taxon>Pseudomonadota</taxon>
        <taxon>Gammaproteobacteria</taxon>
        <taxon>Candidatus Competibacteraceae</taxon>
        <taxon>Plasticicumulans</taxon>
    </lineage>
</organism>
<dbReference type="EC" id="3.2.2.23" evidence="15"/>
<evidence type="ECO:0000256" key="8">
    <source>
        <dbReference type="ARBA" id="ARBA00022833"/>
    </source>
</evidence>
<dbReference type="Pfam" id="PF06827">
    <property type="entry name" value="zf-FPG_IleRS"/>
    <property type="match status" value="1"/>
</dbReference>
<dbReference type="Pfam" id="PF06831">
    <property type="entry name" value="H2TH"/>
    <property type="match status" value="1"/>
</dbReference>
<dbReference type="PANTHER" id="PTHR22993:SF9">
    <property type="entry name" value="FORMAMIDOPYRIMIDINE-DNA GLYCOSYLASE"/>
    <property type="match status" value="1"/>
</dbReference>
<protein>
    <recommendedName>
        <fullName evidence="15">Formamidopyrimidine-DNA glycosylase</fullName>
        <shortName evidence="15">Fapy-DNA glycosylase</shortName>
        <ecNumber evidence="15">3.2.2.23</ecNumber>
    </recommendedName>
    <alternativeName>
        <fullName evidence="15">DNA-(apurinic or apyrimidinic site) lyase MutM</fullName>
        <shortName evidence="15">AP lyase MutM</shortName>
        <ecNumber evidence="15">4.2.99.18</ecNumber>
    </alternativeName>
</protein>
<feature type="active site" description="Proton donor; for beta-elimination activity" evidence="15">
    <location>
        <position position="58"/>
    </location>
</feature>
<dbReference type="InterPro" id="IPR015887">
    <property type="entry name" value="DNA_glyclase_Znf_dom_DNA_BS"/>
</dbReference>
<feature type="domain" description="FPG-type" evidence="16">
    <location>
        <begin position="237"/>
        <end position="271"/>
    </location>
</feature>
<comment type="cofactor">
    <cofactor evidence="15">
        <name>Zn(2+)</name>
        <dbReference type="ChEBI" id="CHEBI:29105"/>
    </cofactor>
    <text evidence="15">Binds 1 zinc ion per subunit.</text>
</comment>
<dbReference type="PROSITE" id="PS51066">
    <property type="entry name" value="ZF_FPG_2"/>
    <property type="match status" value="1"/>
</dbReference>
<comment type="catalytic activity">
    <reaction evidence="1 15">
        <text>Hydrolysis of DNA containing ring-opened 7-methylguanine residues, releasing 2,6-diamino-4-hydroxy-5-(N-methyl)formamidopyrimidine.</text>
        <dbReference type="EC" id="3.2.2.23"/>
    </reaction>
</comment>
<dbReference type="Pfam" id="PF01149">
    <property type="entry name" value="Fapy_DNA_glyco"/>
    <property type="match status" value="1"/>
</dbReference>
<keyword evidence="9 15" id="KW-0238">DNA-binding</keyword>
<dbReference type="GO" id="GO:0008270">
    <property type="term" value="F:zinc ion binding"/>
    <property type="evidence" value="ECO:0007669"/>
    <property type="project" value="UniProtKB-UniRule"/>
</dbReference>
<comment type="similarity">
    <text evidence="2 15">Belongs to the FPG family.</text>
</comment>
<dbReference type="HAMAP" id="MF_00103">
    <property type="entry name" value="Fapy_DNA_glycosyl"/>
    <property type="match status" value="1"/>
</dbReference>
<gene>
    <name evidence="15" type="primary">mutM</name>
    <name evidence="15" type="synonym">fpg</name>
    <name evidence="18" type="ORF">EV699_10855</name>
</gene>
<evidence type="ECO:0000256" key="7">
    <source>
        <dbReference type="ARBA" id="ARBA00022801"/>
    </source>
</evidence>
<dbReference type="AlphaFoldDB" id="A0A4R2L4B2"/>
<dbReference type="CDD" id="cd08966">
    <property type="entry name" value="EcFpg-like_N"/>
    <property type="match status" value="1"/>
</dbReference>
<keyword evidence="6 15" id="KW-0863">Zinc-finger</keyword>
<dbReference type="PROSITE" id="PS01242">
    <property type="entry name" value="ZF_FPG_1"/>
    <property type="match status" value="1"/>
</dbReference>
<evidence type="ECO:0000256" key="9">
    <source>
        <dbReference type="ARBA" id="ARBA00023125"/>
    </source>
</evidence>
<dbReference type="Gene3D" id="1.10.8.50">
    <property type="match status" value="1"/>
</dbReference>
<evidence type="ECO:0000259" key="16">
    <source>
        <dbReference type="PROSITE" id="PS51066"/>
    </source>
</evidence>
<dbReference type="InterPro" id="IPR015886">
    <property type="entry name" value="H2TH_FPG"/>
</dbReference>
<accession>A0A4R2L4B2</accession>